<sequence>GRRRRRRRVGVGRCWAHTGGRVRWQIRRRKRRASGCGAAALPGRGALDRGGCLLDLVDSGAGVAWRCRRSVLRLSAQWRWSCSGSEVVFSPLPLAVPLYGCDQDEALERKEERAR</sequence>
<accession>A0A1D1YJ87</accession>
<proteinExistence type="predicted"/>
<protein>
    <submittedName>
        <fullName evidence="1">Uncharacterized protein</fullName>
    </submittedName>
</protein>
<evidence type="ECO:0000313" key="1">
    <source>
        <dbReference type="EMBL" id="JAT54703.1"/>
    </source>
</evidence>
<dbReference type="AlphaFoldDB" id="A0A1D1YJ87"/>
<organism evidence="1">
    <name type="scientific">Anthurium amnicola</name>
    <dbReference type="NCBI Taxonomy" id="1678845"/>
    <lineage>
        <taxon>Eukaryota</taxon>
        <taxon>Viridiplantae</taxon>
        <taxon>Streptophyta</taxon>
        <taxon>Embryophyta</taxon>
        <taxon>Tracheophyta</taxon>
        <taxon>Spermatophyta</taxon>
        <taxon>Magnoliopsida</taxon>
        <taxon>Liliopsida</taxon>
        <taxon>Araceae</taxon>
        <taxon>Pothoideae</taxon>
        <taxon>Potheae</taxon>
        <taxon>Anthurium</taxon>
    </lineage>
</organism>
<dbReference type="EMBL" id="GDJX01013233">
    <property type="protein sequence ID" value="JAT54703.1"/>
    <property type="molecule type" value="Transcribed_RNA"/>
</dbReference>
<gene>
    <name evidence="1" type="ORF">g.116249</name>
</gene>
<feature type="non-terminal residue" evidence="1">
    <location>
        <position position="1"/>
    </location>
</feature>
<reference evidence="1" key="1">
    <citation type="submission" date="2015-07" db="EMBL/GenBank/DDBJ databases">
        <title>Transcriptome Assembly of Anthurium amnicola.</title>
        <authorList>
            <person name="Suzuki J."/>
        </authorList>
    </citation>
    <scope>NUCLEOTIDE SEQUENCE</scope>
</reference>
<name>A0A1D1YJ87_9ARAE</name>